<feature type="transmembrane region" description="Helical" evidence="1">
    <location>
        <begin position="39"/>
        <end position="61"/>
    </location>
</feature>
<evidence type="ECO:0000313" key="3">
    <source>
        <dbReference type="Proteomes" id="UP000703038"/>
    </source>
</evidence>
<organism evidence="2 3">
    <name type="scientific">Rhodococcoides corynebacterioides</name>
    <dbReference type="NCBI Taxonomy" id="53972"/>
    <lineage>
        <taxon>Bacteria</taxon>
        <taxon>Bacillati</taxon>
        <taxon>Actinomycetota</taxon>
        <taxon>Actinomycetes</taxon>
        <taxon>Mycobacteriales</taxon>
        <taxon>Nocardiaceae</taxon>
        <taxon>Rhodococcoides</taxon>
    </lineage>
</organism>
<dbReference type="EMBL" id="JAFBBK010000001">
    <property type="protein sequence ID" value="MBM7413653.1"/>
    <property type="molecule type" value="Genomic_DNA"/>
</dbReference>
<feature type="transmembrane region" description="Helical" evidence="1">
    <location>
        <begin position="67"/>
        <end position="86"/>
    </location>
</feature>
<protein>
    <submittedName>
        <fullName evidence="2">Uncharacterized protein</fullName>
    </submittedName>
</protein>
<sequence length="188" mass="20643">MSDTVLDRYQAFRTRRYLQNEARYAHYLPGWRTRSRRRLLVWILVASLAALVASSVFILVGPEWAPLTWLPGAIVMCVSWTTLQIVTGRRSDAPADALDEWDLQRRNAARSIGFSITQGVVTVPALALVWATTFIDDPRLALGGGFIILSGLIAGSCSPGIILAWTAPIDDPDEFPTLPSHSPEEGPA</sequence>
<keyword evidence="1" id="KW-0812">Transmembrane</keyword>
<proteinExistence type="predicted"/>
<feature type="transmembrane region" description="Helical" evidence="1">
    <location>
        <begin position="141"/>
        <end position="165"/>
    </location>
</feature>
<keyword evidence="1" id="KW-1133">Transmembrane helix</keyword>
<gene>
    <name evidence="2" type="ORF">JOE42_000386</name>
</gene>
<keyword evidence="1" id="KW-0472">Membrane</keyword>
<reference evidence="2 3" key="1">
    <citation type="submission" date="2021-01" db="EMBL/GenBank/DDBJ databases">
        <title>Genomics of switchgrass bacterial isolates.</title>
        <authorList>
            <person name="Shade A."/>
        </authorList>
    </citation>
    <scope>NUCLEOTIDE SEQUENCE [LARGE SCALE GENOMIC DNA]</scope>
    <source>
        <strain evidence="2 3">PvP111</strain>
    </source>
</reference>
<accession>A0ABS2KP26</accession>
<evidence type="ECO:0000256" key="1">
    <source>
        <dbReference type="SAM" id="Phobius"/>
    </source>
</evidence>
<evidence type="ECO:0000313" key="2">
    <source>
        <dbReference type="EMBL" id="MBM7413653.1"/>
    </source>
</evidence>
<feature type="transmembrane region" description="Helical" evidence="1">
    <location>
        <begin position="112"/>
        <end position="135"/>
    </location>
</feature>
<keyword evidence="3" id="KW-1185">Reference proteome</keyword>
<comment type="caution">
    <text evidence="2">The sequence shown here is derived from an EMBL/GenBank/DDBJ whole genome shotgun (WGS) entry which is preliminary data.</text>
</comment>
<dbReference type="RefSeq" id="WP_204866343.1">
    <property type="nucleotide sequence ID" value="NZ_JAFBBK010000001.1"/>
</dbReference>
<dbReference type="Proteomes" id="UP000703038">
    <property type="component" value="Unassembled WGS sequence"/>
</dbReference>
<name>A0ABS2KP26_9NOCA</name>